<name>A0AAV2ESM3_9ROSI</name>
<dbReference type="PANTHER" id="PTHR37610:SF97">
    <property type="entry name" value="RETROTRANSPOSON GAG DOMAIN-CONTAINING PROTEIN"/>
    <property type="match status" value="1"/>
</dbReference>
<proteinExistence type="predicted"/>
<dbReference type="Pfam" id="PF14244">
    <property type="entry name" value="Retrotran_gag_3"/>
    <property type="match status" value="1"/>
</dbReference>
<accession>A0AAV2ESM3</accession>
<feature type="domain" description="Retrotransposon Copia-like N-terminal" evidence="2">
    <location>
        <begin position="34"/>
        <end position="79"/>
    </location>
</feature>
<dbReference type="InterPro" id="IPR029472">
    <property type="entry name" value="Copia-like_N"/>
</dbReference>
<reference evidence="3 4" key="1">
    <citation type="submission" date="2024-04" db="EMBL/GenBank/DDBJ databases">
        <authorList>
            <person name="Fracassetti M."/>
        </authorList>
    </citation>
    <scope>NUCLEOTIDE SEQUENCE [LARGE SCALE GENOMIC DNA]</scope>
</reference>
<evidence type="ECO:0000259" key="2">
    <source>
        <dbReference type="Pfam" id="PF14244"/>
    </source>
</evidence>
<protein>
    <recommendedName>
        <fullName evidence="2">Retrotransposon Copia-like N-terminal domain-containing protein</fullName>
    </recommendedName>
</protein>
<organism evidence="3 4">
    <name type="scientific">Linum trigynum</name>
    <dbReference type="NCBI Taxonomy" id="586398"/>
    <lineage>
        <taxon>Eukaryota</taxon>
        <taxon>Viridiplantae</taxon>
        <taxon>Streptophyta</taxon>
        <taxon>Embryophyta</taxon>
        <taxon>Tracheophyta</taxon>
        <taxon>Spermatophyta</taxon>
        <taxon>Magnoliopsida</taxon>
        <taxon>eudicotyledons</taxon>
        <taxon>Gunneridae</taxon>
        <taxon>Pentapetalae</taxon>
        <taxon>rosids</taxon>
        <taxon>fabids</taxon>
        <taxon>Malpighiales</taxon>
        <taxon>Linaceae</taxon>
        <taxon>Linum</taxon>
    </lineage>
</organism>
<keyword evidence="4" id="KW-1185">Reference proteome</keyword>
<dbReference type="EMBL" id="OZ034818">
    <property type="protein sequence ID" value="CAL1388939.1"/>
    <property type="molecule type" value="Genomic_DNA"/>
</dbReference>
<dbReference type="PANTHER" id="PTHR37610">
    <property type="entry name" value="CCHC-TYPE DOMAIN-CONTAINING PROTEIN"/>
    <property type="match status" value="1"/>
</dbReference>
<dbReference type="AlphaFoldDB" id="A0AAV2ESM3"/>
<evidence type="ECO:0000313" key="4">
    <source>
        <dbReference type="Proteomes" id="UP001497516"/>
    </source>
</evidence>
<evidence type="ECO:0000256" key="1">
    <source>
        <dbReference type="SAM" id="MobiDB-lite"/>
    </source>
</evidence>
<dbReference type="Proteomes" id="UP001497516">
    <property type="component" value="Chromosome 5"/>
</dbReference>
<sequence length="85" mass="9603">MKLISKNEVNTKHPQPQHQLPPNVYQMEDPFYLHGSEQSSVLVAEKLTTTIYNDWRRAMTNALAAANKFGFVTGTLLMPDDSDPL</sequence>
<feature type="region of interest" description="Disordered" evidence="1">
    <location>
        <begin position="1"/>
        <end position="23"/>
    </location>
</feature>
<evidence type="ECO:0000313" key="3">
    <source>
        <dbReference type="EMBL" id="CAL1388939.1"/>
    </source>
</evidence>
<gene>
    <name evidence="3" type="ORF">LTRI10_LOCUS29834</name>
</gene>